<keyword evidence="8" id="KW-1185">Reference proteome</keyword>
<dbReference type="EMBL" id="CP011071">
    <property type="protein sequence ID" value="AKA35920.1"/>
    <property type="molecule type" value="Genomic_DNA"/>
</dbReference>
<dbReference type="STRING" id="516051.VC82_2331"/>
<dbReference type="PATRIC" id="fig|516051.4.peg.2399"/>
<proteinExistence type="inferred from homology"/>
<dbReference type="InterPro" id="IPR036188">
    <property type="entry name" value="FAD/NAD-bd_sf"/>
</dbReference>
<sequence length="485" mass="55117">MKKAVVIGSGFSSLSCACYLAKNNFDVTILEKNATVGGRARQFKKDGFTFDMGPSWYWMPDIFENFFNDFDKKASDYYQLDKLDPAYKVFFSDDQVTIGDSLDKICEEFERLEVGSSNELKKFMAKAKKNYQIAINDIVLRPGQSPFELVTPETIMRVDQFFKNISQEVRKRVSDPKLISILEFPVLFLGAKPSKTPSFYSFMNYADFGLGTWHPKGGMYEIVKAMTALAHELGVGIETNSPVDKINVENGKVISVTANGKDIACDMAISGADYSHTETLLDSRYRQFSETYWQKKTFAPSSLLFYVGFDKKLRGIGHHNLFFDTDFDEHAKEIYDRPQWPTEPLFYANFPSVTDDSMAPKGCETGFFLIPIAPGLEDTETLRDQYFDIIIDRFEKRTEQEIKNNIIFKESFCVKDFIKDYNSYKGNAYGMANTLRQTAFLRPPLKSKKVKNLFFTGQLTVPGPGVPPALISGKLVSNLITKQYS</sequence>
<dbReference type="NCBIfam" id="TIGR02734">
    <property type="entry name" value="crtI_fam"/>
    <property type="match status" value="1"/>
</dbReference>
<dbReference type="HOGENOM" id="CLU_019722_2_1_10"/>
<protein>
    <submittedName>
        <fullName evidence="7">Phytoene dehydrogenase</fullName>
    </submittedName>
</protein>
<dbReference type="PROSITE" id="PS51257">
    <property type="entry name" value="PROKAR_LIPOPROTEIN"/>
    <property type="match status" value="1"/>
</dbReference>
<evidence type="ECO:0000313" key="8">
    <source>
        <dbReference type="Proteomes" id="UP000032726"/>
    </source>
</evidence>
<feature type="domain" description="Amine oxidase" evidence="6">
    <location>
        <begin position="14"/>
        <end position="480"/>
    </location>
</feature>
<evidence type="ECO:0000256" key="2">
    <source>
        <dbReference type="ARBA" id="ARBA00006046"/>
    </source>
</evidence>
<accession>A0A0D5YUJ4</accession>
<dbReference type="RefSeq" id="WP_045802515.1">
    <property type="nucleotide sequence ID" value="NZ_CP011071.1"/>
</dbReference>
<evidence type="ECO:0000256" key="3">
    <source>
        <dbReference type="ARBA" id="ARBA00022746"/>
    </source>
</evidence>
<dbReference type="GO" id="GO:0016491">
    <property type="term" value="F:oxidoreductase activity"/>
    <property type="evidence" value="ECO:0007669"/>
    <property type="project" value="UniProtKB-KW"/>
</dbReference>
<dbReference type="KEGG" id="mlt:VC82_2331"/>
<dbReference type="GO" id="GO:0016117">
    <property type="term" value="P:carotenoid biosynthetic process"/>
    <property type="evidence" value="ECO:0007669"/>
    <property type="project" value="UniProtKB-KW"/>
</dbReference>
<organism evidence="7 8">
    <name type="scientific">Flagellimonas lutaonensis</name>
    <dbReference type="NCBI Taxonomy" id="516051"/>
    <lineage>
        <taxon>Bacteria</taxon>
        <taxon>Pseudomonadati</taxon>
        <taxon>Bacteroidota</taxon>
        <taxon>Flavobacteriia</taxon>
        <taxon>Flavobacteriales</taxon>
        <taxon>Flavobacteriaceae</taxon>
        <taxon>Flagellimonas</taxon>
    </lineage>
</organism>
<comment type="pathway">
    <text evidence="1 5">Carotenoid biosynthesis.</text>
</comment>
<dbReference type="AlphaFoldDB" id="A0A0D5YUJ4"/>
<dbReference type="Pfam" id="PF01593">
    <property type="entry name" value="Amino_oxidase"/>
    <property type="match status" value="1"/>
</dbReference>
<gene>
    <name evidence="7" type="ORF">VC82_2331</name>
</gene>
<dbReference type="PANTHER" id="PTHR43734">
    <property type="entry name" value="PHYTOENE DESATURASE"/>
    <property type="match status" value="1"/>
</dbReference>
<dbReference type="InterPro" id="IPR002937">
    <property type="entry name" value="Amino_oxidase"/>
</dbReference>
<keyword evidence="4 5" id="KW-0560">Oxidoreductase</keyword>
<reference evidence="7 8" key="1">
    <citation type="submission" date="2015-03" db="EMBL/GenBank/DDBJ databases">
        <title>Complete genome sequence of Muricauda lutaonensis CC-HSB-11T, isolated from a coastal hot spring.</title>
        <authorList>
            <person name="Kim K.M."/>
        </authorList>
    </citation>
    <scope>NUCLEOTIDE SEQUENCE [LARGE SCALE GENOMIC DNA]</scope>
    <source>
        <strain evidence="7 8">CC-HSB-11</strain>
    </source>
</reference>
<name>A0A0D5YUJ4_9FLAO</name>
<dbReference type="Gene3D" id="3.50.50.60">
    <property type="entry name" value="FAD/NAD(P)-binding domain"/>
    <property type="match status" value="2"/>
</dbReference>
<keyword evidence="3 5" id="KW-0125">Carotenoid biosynthesis</keyword>
<evidence type="ECO:0000313" key="7">
    <source>
        <dbReference type="EMBL" id="AKA35920.1"/>
    </source>
</evidence>
<evidence type="ECO:0000256" key="4">
    <source>
        <dbReference type="ARBA" id="ARBA00023002"/>
    </source>
</evidence>
<dbReference type="InterPro" id="IPR014105">
    <property type="entry name" value="Carotenoid/retinoid_OxRdtase"/>
</dbReference>
<comment type="similarity">
    <text evidence="2 5">Belongs to the carotenoid/retinoid oxidoreductase family.</text>
</comment>
<evidence type="ECO:0000259" key="6">
    <source>
        <dbReference type="Pfam" id="PF01593"/>
    </source>
</evidence>
<dbReference type="SUPFAM" id="SSF51905">
    <property type="entry name" value="FAD/NAD(P)-binding domain"/>
    <property type="match status" value="1"/>
</dbReference>
<evidence type="ECO:0000256" key="1">
    <source>
        <dbReference type="ARBA" id="ARBA00004829"/>
    </source>
</evidence>
<dbReference type="PANTHER" id="PTHR43734:SF1">
    <property type="entry name" value="PHYTOENE DESATURASE"/>
    <property type="match status" value="1"/>
</dbReference>
<evidence type="ECO:0000256" key="5">
    <source>
        <dbReference type="RuleBase" id="RU362075"/>
    </source>
</evidence>
<dbReference type="Proteomes" id="UP000032726">
    <property type="component" value="Chromosome"/>
</dbReference>
<dbReference type="OrthoDB" id="9774675at2"/>